<evidence type="ECO:0000256" key="2">
    <source>
        <dbReference type="ARBA" id="ARBA00007668"/>
    </source>
</evidence>
<dbReference type="InterPro" id="IPR020101">
    <property type="entry name" value="Cyt_b-c1_8-plants"/>
</dbReference>
<keyword evidence="12" id="KW-1185">Reference proteome</keyword>
<dbReference type="GO" id="GO:0045275">
    <property type="term" value="C:respiratory chain complex III"/>
    <property type="evidence" value="ECO:0007669"/>
    <property type="project" value="InterPro"/>
</dbReference>
<evidence type="ECO:0000256" key="5">
    <source>
        <dbReference type="ARBA" id="ARBA00022692"/>
    </source>
</evidence>
<comment type="caution">
    <text evidence="11">The sequence shown here is derived from an EMBL/GenBank/DDBJ whole genome shotgun (WGS) entry which is preliminary data.</text>
</comment>
<evidence type="ECO:0008006" key="13">
    <source>
        <dbReference type="Google" id="ProtNLM"/>
    </source>
</evidence>
<evidence type="ECO:0000313" key="12">
    <source>
        <dbReference type="Proteomes" id="UP001054252"/>
    </source>
</evidence>
<comment type="subcellular location">
    <subcellularLocation>
        <location evidence="1">Mitochondrion inner membrane</location>
        <topology evidence="1">Single-pass membrane protein</topology>
    </subcellularLocation>
</comment>
<keyword evidence="5" id="KW-0812">Transmembrane</keyword>
<evidence type="ECO:0000256" key="4">
    <source>
        <dbReference type="ARBA" id="ARBA00022660"/>
    </source>
</evidence>
<proteinExistence type="inferred from homology"/>
<evidence type="ECO:0000256" key="8">
    <source>
        <dbReference type="ARBA" id="ARBA00022989"/>
    </source>
</evidence>
<evidence type="ECO:0000256" key="7">
    <source>
        <dbReference type="ARBA" id="ARBA00022982"/>
    </source>
</evidence>
<protein>
    <recommendedName>
        <fullName evidence="13">Cytochrome b-c1 complex subunit 8</fullName>
    </recommendedName>
</protein>
<keyword evidence="3" id="KW-0813">Transport</keyword>
<reference evidence="11 12" key="1">
    <citation type="journal article" date="2021" name="Commun. Biol.">
        <title>The genome of Shorea leprosula (Dipterocarpaceae) highlights the ecological relevance of drought in aseasonal tropical rainforests.</title>
        <authorList>
            <person name="Ng K.K.S."/>
            <person name="Kobayashi M.J."/>
            <person name="Fawcett J.A."/>
            <person name="Hatakeyama M."/>
            <person name="Paape T."/>
            <person name="Ng C.H."/>
            <person name="Ang C.C."/>
            <person name="Tnah L.H."/>
            <person name="Lee C.T."/>
            <person name="Nishiyama T."/>
            <person name="Sese J."/>
            <person name="O'Brien M.J."/>
            <person name="Copetti D."/>
            <person name="Mohd Noor M.I."/>
            <person name="Ong R.C."/>
            <person name="Putra M."/>
            <person name="Sireger I.Z."/>
            <person name="Indrioko S."/>
            <person name="Kosugi Y."/>
            <person name="Izuno A."/>
            <person name="Isagi Y."/>
            <person name="Lee S.L."/>
            <person name="Shimizu K.K."/>
        </authorList>
    </citation>
    <scope>NUCLEOTIDE SEQUENCE [LARGE SCALE GENOMIC DNA]</scope>
    <source>
        <strain evidence="11">214</strain>
    </source>
</reference>
<comment type="similarity">
    <text evidence="2">Belongs to the UQCRQ/QCR8 family.</text>
</comment>
<evidence type="ECO:0000256" key="10">
    <source>
        <dbReference type="ARBA" id="ARBA00023136"/>
    </source>
</evidence>
<dbReference type="AlphaFoldDB" id="A0AAV5K1G8"/>
<dbReference type="Proteomes" id="UP001054252">
    <property type="component" value="Unassembled WGS sequence"/>
</dbReference>
<dbReference type="Gene3D" id="1.20.5.210">
    <property type="entry name" value="Cytochrome b-c1 complex subunit 8"/>
    <property type="match status" value="1"/>
</dbReference>
<dbReference type="GO" id="GO:0006122">
    <property type="term" value="P:mitochondrial electron transport, ubiquinol to cytochrome c"/>
    <property type="evidence" value="ECO:0007669"/>
    <property type="project" value="InterPro"/>
</dbReference>
<organism evidence="11 12">
    <name type="scientific">Rubroshorea leprosula</name>
    <dbReference type="NCBI Taxonomy" id="152421"/>
    <lineage>
        <taxon>Eukaryota</taxon>
        <taxon>Viridiplantae</taxon>
        <taxon>Streptophyta</taxon>
        <taxon>Embryophyta</taxon>
        <taxon>Tracheophyta</taxon>
        <taxon>Spermatophyta</taxon>
        <taxon>Magnoliopsida</taxon>
        <taxon>eudicotyledons</taxon>
        <taxon>Gunneridae</taxon>
        <taxon>Pentapetalae</taxon>
        <taxon>rosids</taxon>
        <taxon>malvids</taxon>
        <taxon>Malvales</taxon>
        <taxon>Dipterocarpaceae</taxon>
        <taxon>Rubroshorea</taxon>
    </lineage>
</organism>
<keyword evidence="10" id="KW-0472">Membrane</keyword>
<dbReference type="PANTHER" id="PTHR34559">
    <property type="entry name" value="CYTOCHROME B-C1 COMPLEX SUBUNIT 8"/>
    <property type="match status" value="1"/>
</dbReference>
<keyword evidence="8" id="KW-1133">Transmembrane helix</keyword>
<evidence type="ECO:0000313" key="11">
    <source>
        <dbReference type="EMBL" id="GKV20764.1"/>
    </source>
</evidence>
<evidence type="ECO:0000256" key="1">
    <source>
        <dbReference type="ARBA" id="ARBA00004434"/>
    </source>
</evidence>
<gene>
    <name evidence="11" type="ORF">SLEP1_g30842</name>
</gene>
<sequence length="72" mass="8399">MGKEAVKMKAVVYALSPFQQKIMSGLWKDIPGKIEQKVSENWLNAVLFLTPLITTYAYAQHYKEKEKLAYRY</sequence>
<keyword evidence="9" id="KW-0496">Mitochondrion</keyword>
<dbReference type="PANTHER" id="PTHR34559:SF6">
    <property type="entry name" value="CYTOCHROME B-C1 COMPLEX SUBUNIT 8-1, MITOCHONDRIAL"/>
    <property type="match status" value="1"/>
</dbReference>
<evidence type="ECO:0000256" key="3">
    <source>
        <dbReference type="ARBA" id="ARBA00022448"/>
    </source>
</evidence>
<keyword evidence="4" id="KW-0679">Respiratory chain</keyword>
<dbReference type="InterPro" id="IPR036642">
    <property type="entry name" value="Cyt_bc1_su8_sf"/>
</dbReference>
<dbReference type="EMBL" id="BPVZ01000056">
    <property type="protein sequence ID" value="GKV20764.1"/>
    <property type="molecule type" value="Genomic_DNA"/>
</dbReference>
<evidence type="ECO:0000256" key="9">
    <source>
        <dbReference type="ARBA" id="ARBA00023128"/>
    </source>
</evidence>
<keyword evidence="7" id="KW-0249">Electron transport</keyword>
<accession>A0AAV5K1G8</accession>
<dbReference type="GO" id="GO:0005743">
    <property type="term" value="C:mitochondrial inner membrane"/>
    <property type="evidence" value="ECO:0007669"/>
    <property type="project" value="UniProtKB-SubCell"/>
</dbReference>
<dbReference type="Pfam" id="PF10890">
    <property type="entry name" value="Cyt_b-c1_8"/>
    <property type="match status" value="1"/>
</dbReference>
<name>A0AAV5K1G8_9ROSI</name>
<evidence type="ECO:0000256" key="6">
    <source>
        <dbReference type="ARBA" id="ARBA00022792"/>
    </source>
</evidence>
<keyword evidence="6" id="KW-0999">Mitochondrion inner membrane</keyword>
<dbReference type="SUPFAM" id="SSF81508">
    <property type="entry name" value="Ubiquinone-binding protein QP-C of cytochrome bc1 complex (Ubiquinol-cytochrome c reductase)"/>
    <property type="match status" value="1"/>
</dbReference>